<keyword evidence="4 5" id="KW-0472">Membrane</keyword>
<evidence type="ECO:0000256" key="4">
    <source>
        <dbReference type="ARBA" id="ARBA00023136"/>
    </source>
</evidence>
<keyword evidence="8" id="KW-1185">Reference proteome</keyword>
<evidence type="ECO:0000256" key="5">
    <source>
        <dbReference type="RuleBase" id="RU363032"/>
    </source>
</evidence>
<dbReference type="InterPro" id="IPR000515">
    <property type="entry name" value="MetI-like"/>
</dbReference>
<feature type="transmembrane region" description="Helical" evidence="5">
    <location>
        <begin position="410"/>
        <end position="430"/>
    </location>
</feature>
<protein>
    <submittedName>
        <fullName evidence="7">ABC transporter permease subunit</fullName>
    </submittedName>
</protein>
<feature type="transmembrane region" description="Helical" evidence="5">
    <location>
        <begin position="184"/>
        <end position="206"/>
    </location>
</feature>
<evidence type="ECO:0000256" key="3">
    <source>
        <dbReference type="ARBA" id="ARBA00022989"/>
    </source>
</evidence>
<dbReference type="GO" id="GO:0055085">
    <property type="term" value="P:transmembrane transport"/>
    <property type="evidence" value="ECO:0007669"/>
    <property type="project" value="InterPro"/>
</dbReference>
<dbReference type="PROSITE" id="PS50928">
    <property type="entry name" value="ABC_TM1"/>
    <property type="match status" value="2"/>
</dbReference>
<feature type="domain" description="ABC transmembrane type-1" evidence="6">
    <location>
        <begin position="375"/>
        <end position="561"/>
    </location>
</feature>
<gene>
    <name evidence="7" type="ORF">OXH18_07665</name>
</gene>
<feature type="transmembrane region" description="Helical" evidence="5">
    <location>
        <begin position="335"/>
        <end position="356"/>
    </location>
</feature>
<evidence type="ECO:0000313" key="7">
    <source>
        <dbReference type="EMBL" id="WAL61848.1"/>
    </source>
</evidence>
<dbReference type="InterPro" id="IPR035906">
    <property type="entry name" value="MetI-like_sf"/>
</dbReference>
<dbReference type="Pfam" id="PF00528">
    <property type="entry name" value="BPD_transp_1"/>
    <property type="match status" value="2"/>
</dbReference>
<evidence type="ECO:0000256" key="1">
    <source>
        <dbReference type="ARBA" id="ARBA00004141"/>
    </source>
</evidence>
<dbReference type="Proteomes" id="UP001163152">
    <property type="component" value="Chromosome"/>
</dbReference>
<keyword evidence="2 5" id="KW-0812">Transmembrane</keyword>
<dbReference type="SUPFAM" id="SSF161098">
    <property type="entry name" value="MetI-like"/>
    <property type="match status" value="2"/>
</dbReference>
<dbReference type="AlphaFoldDB" id="A0A9E9C9P4"/>
<accession>A0A9E9C9P4</accession>
<feature type="transmembrane region" description="Helical" evidence="5">
    <location>
        <begin position="102"/>
        <end position="126"/>
    </location>
</feature>
<organism evidence="7 8">
    <name type="scientific">Thermocoleostomius sinensis A174</name>
    <dbReference type="NCBI Taxonomy" id="2016057"/>
    <lineage>
        <taxon>Bacteria</taxon>
        <taxon>Bacillati</taxon>
        <taxon>Cyanobacteriota</taxon>
        <taxon>Cyanophyceae</taxon>
        <taxon>Oculatellales</taxon>
        <taxon>Oculatellaceae</taxon>
        <taxon>Thermocoleostomius</taxon>
    </lineage>
</organism>
<feature type="transmembrane region" description="Helical" evidence="5">
    <location>
        <begin position="485"/>
        <end position="506"/>
    </location>
</feature>
<sequence length="575" mass="63564">MKTFPSPEALRRFPFGLADVAVILGTLVLLALIARIGAGTLVSFYPPDVVPAVDLNPRNLPYYAGRSTLRMFIALFFSTVFTLVYGYIAANSRRAERVMIPLLDILQSVPVLGFLSITVTGFIALFPGSLLGLEAASIFAIFTSQVWNMTFSFYQSLRTVPKELDEAATLYQLSRWQRFTKLDVPSATIGLLWNAMMSFGGGWFFVAASEAISVLNQEYTLPGIGSYVAAAIVAENLPALGWALLTIAIVIVLVDQLFWRPLIAWSDKFRMEQSASAEAPESWVYDLLQAARIPRMLGKALTPTREAVNRVLSRLTLPKSTFKVDVDQEQRGDRLYNVILLIIIGILVAWALHFILTTVGIGEVFKTFWLGLLTLLRVTVLLLFATVIWTPIGVAIGFNPKLARTLQPVVQFLASFPANFIFPFATLFFIRTNISIEWGSILLMALGAQWYILFNSIAGAQSIPTDLREMADDIGLKGWQRWRKLIIPGIFSAWVTGGVTASGGAWNASIVSEIVAWGQTTLVATGLGAYIAEATTVGDWPRITLGIGMMSLFVVGLNRLLWRRLYQLAETKYHL</sequence>
<dbReference type="PANTHER" id="PTHR42744">
    <property type="entry name" value="BINDING-PROTEIN-DEPENDENT TRANSPORT SYSTEMS INNER MEMBRANE COMPONENT"/>
    <property type="match status" value="1"/>
</dbReference>
<dbReference type="EMBL" id="CP113797">
    <property type="protein sequence ID" value="WAL61848.1"/>
    <property type="molecule type" value="Genomic_DNA"/>
</dbReference>
<feature type="transmembrane region" description="Helical" evidence="5">
    <location>
        <begin position="543"/>
        <end position="562"/>
    </location>
</feature>
<feature type="transmembrane region" description="Helical" evidence="5">
    <location>
        <begin position="436"/>
        <end position="454"/>
    </location>
</feature>
<evidence type="ECO:0000313" key="8">
    <source>
        <dbReference type="Proteomes" id="UP001163152"/>
    </source>
</evidence>
<reference evidence="7" key="1">
    <citation type="submission" date="2022-12" db="EMBL/GenBank/DDBJ databases">
        <title>Polyphasic identification of a Novel Hot-Spring Cyanobacterium Ocullathermofonsia sinensis gen nov. sp. nov. and Genomic Insights on its Adaptations to the Thermal Habitat.</title>
        <authorList>
            <person name="Daroch M."/>
            <person name="Tang J."/>
            <person name="Jiang Y."/>
        </authorList>
    </citation>
    <scope>NUCLEOTIDE SEQUENCE</scope>
    <source>
        <strain evidence="7">PKUAC-SCTA174</strain>
    </source>
</reference>
<dbReference type="RefSeq" id="WP_268611901.1">
    <property type="nucleotide sequence ID" value="NZ_CP113797.1"/>
</dbReference>
<feature type="transmembrane region" description="Helical" evidence="5">
    <location>
        <begin position="239"/>
        <end position="259"/>
    </location>
</feature>
<dbReference type="CDD" id="cd06261">
    <property type="entry name" value="TM_PBP2"/>
    <property type="match status" value="2"/>
</dbReference>
<proteinExistence type="inferred from homology"/>
<evidence type="ECO:0000259" key="6">
    <source>
        <dbReference type="PROSITE" id="PS50928"/>
    </source>
</evidence>
<keyword evidence="3 5" id="KW-1133">Transmembrane helix</keyword>
<dbReference type="GO" id="GO:0005886">
    <property type="term" value="C:plasma membrane"/>
    <property type="evidence" value="ECO:0007669"/>
    <property type="project" value="UniProtKB-SubCell"/>
</dbReference>
<feature type="transmembrane region" description="Helical" evidence="5">
    <location>
        <begin position="20"/>
        <end position="45"/>
    </location>
</feature>
<feature type="domain" description="ABC transmembrane type-1" evidence="6">
    <location>
        <begin position="64"/>
        <end position="258"/>
    </location>
</feature>
<comment type="subcellular location">
    <subcellularLocation>
        <location evidence="5">Cell membrane</location>
        <topology evidence="5">Multi-pass membrane protein</topology>
    </subcellularLocation>
    <subcellularLocation>
        <location evidence="1">Membrane</location>
        <topology evidence="1">Multi-pass membrane protein</topology>
    </subcellularLocation>
</comment>
<dbReference type="PANTHER" id="PTHR42744:SF1">
    <property type="entry name" value="BINDING-PROTEIN-DEPENDENT TRANSPORT SYSTEMS INNER MEMBRANE COMPONENT"/>
    <property type="match status" value="1"/>
</dbReference>
<dbReference type="KEGG" id="tsin:OXH18_07665"/>
<dbReference type="Gene3D" id="1.10.3720.10">
    <property type="entry name" value="MetI-like"/>
    <property type="match status" value="2"/>
</dbReference>
<keyword evidence="5" id="KW-0813">Transport</keyword>
<comment type="similarity">
    <text evidence="5">Belongs to the binding-protein-dependent transport system permease family.</text>
</comment>
<name>A0A9E9C9P4_9CYAN</name>
<feature type="transmembrane region" description="Helical" evidence="5">
    <location>
        <begin position="368"/>
        <end position="398"/>
    </location>
</feature>
<evidence type="ECO:0000256" key="2">
    <source>
        <dbReference type="ARBA" id="ARBA00022692"/>
    </source>
</evidence>
<feature type="transmembrane region" description="Helical" evidence="5">
    <location>
        <begin position="69"/>
        <end position="90"/>
    </location>
</feature>